<feature type="transmembrane region" description="Helical" evidence="1">
    <location>
        <begin position="199"/>
        <end position="218"/>
    </location>
</feature>
<feature type="transmembrane region" description="Helical" evidence="1">
    <location>
        <begin position="238"/>
        <end position="258"/>
    </location>
</feature>
<gene>
    <name evidence="2" type="ORF">PhCBS80983_g06290</name>
</gene>
<evidence type="ECO:0008006" key="4">
    <source>
        <dbReference type="Google" id="ProtNLM"/>
    </source>
</evidence>
<keyword evidence="1" id="KW-0472">Membrane</keyword>
<accession>A0A507DPB6</accession>
<keyword evidence="3" id="KW-1185">Reference proteome</keyword>
<keyword evidence="1" id="KW-1133">Transmembrane helix</keyword>
<organism evidence="2 3">
    <name type="scientific">Powellomyces hirtus</name>
    <dbReference type="NCBI Taxonomy" id="109895"/>
    <lineage>
        <taxon>Eukaryota</taxon>
        <taxon>Fungi</taxon>
        <taxon>Fungi incertae sedis</taxon>
        <taxon>Chytridiomycota</taxon>
        <taxon>Chytridiomycota incertae sedis</taxon>
        <taxon>Chytridiomycetes</taxon>
        <taxon>Spizellomycetales</taxon>
        <taxon>Powellomycetaceae</taxon>
        <taxon>Powellomyces</taxon>
    </lineage>
</organism>
<feature type="transmembrane region" description="Helical" evidence="1">
    <location>
        <begin position="20"/>
        <end position="39"/>
    </location>
</feature>
<evidence type="ECO:0000256" key="1">
    <source>
        <dbReference type="SAM" id="Phobius"/>
    </source>
</evidence>
<dbReference type="Proteomes" id="UP000318582">
    <property type="component" value="Unassembled WGS sequence"/>
</dbReference>
<dbReference type="AlphaFoldDB" id="A0A507DPB6"/>
<feature type="transmembrane region" description="Helical" evidence="1">
    <location>
        <begin position="153"/>
        <end position="172"/>
    </location>
</feature>
<keyword evidence="1" id="KW-0812">Transmembrane</keyword>
<proteinExistence type="predicted"/>
<evidence type="ECO:0000313" key="3">
    <source>
        <dbReference type="Proteomes" id="UP000318582"/>
    </source>
</evidence>
<protein>
    <recommendedName>
        <fullName evidence="4">G-protein coupled receptors family 1 profile domain-containing protein</fullName>
    </recommendedName>
</protein>
<name>A0A507DPB6_9FUNG</name>
<dbReference type="EMBL" id="QEAQ01000223">
    <property type="protein sequence ID" value="TPX53443.1"/>
    <property type="molecule type" value="Genomic_DNA"/>
</dbReference>
<reference evidence="2 3" key="1">
    <citation type="journal article" date="2019" name="Sci. Rep.">
        <title>Comparative genomics of chytrid fungi reveal insights into the obligate biotrophic and pathogenic lifestyle of Synchytrium endobioticum.</title>
        <authorList>
            <person name="van de Vossenberg B.T.L.H."/>
            <person name="Warris S."/>
            <person name="Nguyen H.D.T."/>
            <person name="van Gent-Pelzer M.P.E."/>
            <person name="Joly D.L."/>
            <person name="van de Geest H.C."/>
            <person name="Bonants P.J.M."/>
            <person name="Smith D.S."/>
            <person name="Levesque C.A."/>
            <person name="van der Lee T.A.J."/>
        </authorList>
    </citation>
    <scope>NUCLEOTIDE SEQUENCE [LARGE SCALE GENOMIC DNA]</scope>
    <source>
        <strain evidence="2 3">CBS 809.83</strain>
    </source>
</reference>
<comment type="caution">
    <text evidence="2">The sequence shown here is derived from an EMBL/GenBank/DDBJ whole genome shotgun (WGS) entry which is preliminary data.</text>
</comment>
<sequence length="302" mass="33272">MTATTIDFSTCWIMAVNEGLPWVQLVGCVMIMYGFLISARKGLWTIVLAQGLSGFLGTIIETAYIANTLCGKTRNVALLLGFNEINWIIHESATVYYSLKKIELVINSENYRKYLRIFMAVLLVGFAGLRINIGRLRVRDNATGNDAISEAHSWAFIIWGIADIIIFVLLIVKMYRDIKDATNVTGAGDLIMTLLKSSLLRLVIICANTLCIVVMGQLKNKNETARGFETFLWMAKGTYPIILLFDILTTQVIIKSAINSRGATQSPMKSVGASAALHIRESAPLVSKSDMVGESVVPELNV</sequence>
<evidence type="ECO:0000313" key="2">
    <source>
        <dbReference type="EMBL" id="TPX53443.1"/>
    </source>
</evidence>
<feature type="transmembrane region" description="Helical" evidence="1">
    <location>
        <begin position="114"/>
        <end position="133"/>
    </location>
</feature>